<sequence>MANALLRDLWFHHADEITLGTITIHPHHVTLHATTTNGYAAWRTRLRRRSKPAPPNVCRFNILILLWPSTTPEL</sequence>
<keyword evidence="2" id="KW-1185">Reference proteome</keyword>
<name>A0ABN1NS63_9ACTN</name>
<gene>
    <name evidence="1" type="ORF">GCM10009560_10350</name>
</gene>
<comment type="caution">
    <text evidence="1">The sequence shown here is derived from an EMBL/GenBank/DDBJ whole genome shotgun (WGS) entry which is preliminary data.</text>
</comment>
<protein>
    <submittedName>
        <fullName evidence="1">Uncharacterized protein</fullName>
    </submittedName>
</protein>
<evidence type="ECO:0000313" key="2">
    <source>
        <dbReference type="Proteomes" id="UP001501578"/>
    </source>
</evidence>
<dbReference type="EMBL" id="BAAAHQ010000003">
    <property type="protein sequence ID" value="GAA0915726.1"/>
    <property type="molecule type" value="Genomic_DNA"/>
</dbReference>
<evidence type="ECO:0000313" key="1">
    <source>
        <dbReference type="EMBL" id="GAA0915726.1"/>
    </source>
</evidence>
<organism evidence="1 2">
    <name type="scientific">Nonomuraea longicatena</name>
    <dbReference type="NCBI Taxonomy" id="83682"/>
    <lineage>
        <taxon>Bacteria</taxon>
        <taxon>Bacillati</taxon>
        <taxon>Actinomycetota</taxon>
        <taxon>Actinomycetes</taxon>
        <taxon>Streptosporangiales</taxon>
        <taxon>Streptosporangiaceae</taxon>
        <taxon>Nonomuraea</taxon>
    </lineage>
</organism>
<dbReference type="Proteomes" id="UP001501578">
    <property type="component" value="Unassembled WGS sequence"/>
</dbReference>
<proteinExistence type="predicted"/>
<reference evidence="1 2" key="1">
    <citation type="journal article" date="2019" name="Int. J. Syst. Evol. Microbiol.">
        <title>The Global Catalogue of Microorganisms (GCM) 10K type strain sequencing project: providing services to taxonomists for standard genome sequencing and annotation.</title>
        <authorList>
            <consortium name="The Broad Institute Genomics Platform"/>
            <consortium name="The Broad Institute Genome Sequencing Center for Infectious Disease"/>
            <person name="Wu L."/>
            <person name="Ma J."/>
        </authorList>
    </citation>
    <scope>NUCLEOTIDE SEQUENCE [LARGE SCALE GENOMIC DNA]</scope>
    <source>
        <strain evidence="1 2">JCM 11136</strain>
    </source>
</reference>
<accession>A0ABN1NS63</accession>